<dbReference type="RefSeq" id="WP_013396609.1">
    <property type="nucleotide sequence ID" value="NC_014640.1"/>
</dbReference>
<reference evidence="1 2" key="1">
    <citation type="journal article" date="2011" name="J. Bacteriol.">
        <title>Complete genome sequence of the haloaromatic acid-degrading bacterium Achromobacter xylosoxidans A8.</title>
        <authorList>
            <person name="Strnad H."/>
            <person name="Ridl J."/>
            <person name="Paces J."/>
            <person name="Kolar M."/>
            <person name="Vlcek C."/>
            <person name="Paces V."/>
        </authorList>
    </citation>
    <scope>NUCLEOTIDE SEQUENCE [LARGE SCALE GENOMIC DNA]</scope>
    <source>
        <strain evidence="1 2">A8</strain>
    </source>
</reference>
<dbReference type="EMBL" id="CP002287">
    <property type="protein sequence ID" value="ADP19312.1"/>
    <property type="molecule type" value="Genomic_DNA"/>
</dbReference>
<dbReference type="HOGENOM" id="CLU_1754837_0_0_4"/>
<gene>
    <name evidence="1" type="ordered locus">AXYL_06018</name>
</gene>
<sequence>MAVRGIWLLSGWLLVGAAYAGSAPAELRCVSDSGKVALEGSIPSPSSEELDLKLRYADGGLSFNSSKNDSYVAEDFPQSVFTLVVATRDLPLTLYALPSSVAVKKRENGDVTGKFQAKLTSARPRTMSGAQTDTPLKATLNCEYRYSL</sequence>
<evidence type="ECO:0000313" key="1">
    <source>
        <dbReference type="EMBL" id="ADP19312.1"/>
    </source>
</evidence>
<dbReference type="PATRIC" id="fig|762376.5.peg.6030"/>
<protein>
    <submittedName>
        <fullName evidence="1">Uncharacterized protein</fullName>
    </submittedName>
</protein>
<name>E3HKM4_ACHXA</name>
<evidence type="ECO:0000313" key="2">
    <source>
        <dbReference type="Proteomes" id="UP000006876"/>
    </source>
</evidence>
<dbReference type="KEGG" id="axy:AXYL_06018"/>
<dbReference type="OrthoDB" id="8664510at2"/>
<dbReference type="Proteomes" id="UP000006876">
    <property type="component" value="Chromosome"/>
</dbReference>
<dbReference type="STRING" id="762376.AXYL_06018"/>
<proteinExistence type="predicted"/>
<organism evidence="1 2">
    <name type="scientific">Achromobacter xylosoxidans (strain A8)</name>
    <dbReference type="NCBI Taxonomy" id="762376"/>
    <lineage>
        <taxon>Bacteria</taxon>
        <taxon>Pseudomonadati</taxon>
        <taxon>Pseudomonadota</taxon>
        <taxon>Betaproteobacteria</taxon>
        <taxon>Burkholderiales</taxon>
        <taxon>Alcaligenaceae</taxon>
        <taxon>Achromobacter</taxon>
    </lineage>
</organism>
<dbReference type="AlphaFoldDB" id="E3HKM4"/>
<accession>E3HKM4</accession>